<sequence length="199" mass="23032">MPSVFKVGESSGFVPESERPERVSTLRQPTLTTWIDPEDGIAYIDVRAYPPPAPPTQTPPSPEWSLELEQKRLAVTFRAIWRLVFSLESWAEERRMRLDLVKIVDSMRRGKEPRGDVSLEHEQKRLAVTFGAIWRLVLALESWAGQTDAQRAALWHAISDTQRENWELRLHLAEERRVRLDLVKIVDSMRRGQEPRGDV</sequence>
<gene>
    <name evidence="2" type="ORF">Tci_604384</name>
</gene>
<organism evidence="2">
    <name type="scientific">Tanacetum cinerariifolium</name>
    <name type="common">Dalmatian daisy</name>
    <name type="synonym">Chrysanthemum cinerariifolium</name>
    <dbReference type="NCBI Taxonomy" id="118510"/>
    <lineage>
        <taxon>Eukaryota</taxon>
        <taxon>Viridiplantae</taxon>
        <taxon>Streptophyta</taxon>
        <taxon>Embryophyta</taxon>
        <taxon>Tracheophyta</taxon>
        <taxon>Spermatophyta</taxon>
        <taxon>Magnoliopsida</taxon>
        <taxon>eudicotyledons</taxon>
        <taxon>Gunneridae</taxon>
        <taxon>Pentapetalae</taxon>
        <taxon>asterids</taxon>
        <taxon>campanulids</taxon>
        <taxon>Asterales</taxon>
        <taxon>Asteraceae</taxon>
        <taxon>Asteroideae</taxon>
        <taxon>Anthemideae</taxon>
        <taxon>Anthemidinae</taxon>
        <taxon>Tanacetum</taxon>
    </lineage>
</organism>
<dbReference type="AlphaFoldDB" id="A0A699JF86"/>
<protein>
    <submittedName>
        <fullName evidence="2">Uncharacterized protein</fullName>
    </submittedName>
</protein>
<dbReference type="EMBL" id="BKCJ010404638">
    <property type="protein sequence ID" value="GFA32412.1"/>
    <property type="molecule type" value="Genomic_DNA"/>
</dbReference>
<evidence type="ECO:0000313" key="2">
    <source>
        <dbReference type="EMBL" id="GFA32412.1"/>
    </source>
</evidence>
<accession>A0A699JF86</accession>
<reference evidence="2" key="1">
    <citation type="journal article" date="2019" name="Sci. Rep.">
        <title>Draft genome of Tanacetum cinerariifolium, the natural source of mosquito coil.</title>
        <authorList>
            <person name="Yamashiro T."/>
            <person name="Shiraishi A."/>
            <person name="Satake H."/>
            <person name="Nakayama K."/>
        </authorList>
    </citation>
    <scope>NUCLEOTIDE SEQUENCE</scope>
</reference>
<feature type="region of interest" description="Disordered" evidence="1">
    <location>
        <begin position="1"/>
        <end position="22"/>
    </location>
</feature>
<proteinExistence type="predicted"/>
<evidence type="ECO:0000256" key="1">
    <source>
        <dbReference type="SAM" id="MobiDB-lite"/>
    </source>
</evidence>
<comment type="caution">
    <text evidence="2">The sequence shown here is derived from an EMBL/GenBank/DDBJ whole genome shotgun (WGS) entry which is preliminary data.</text>
</comment>
<name>A0A699JF86_TANCI</name>